<keyword evidence="1" id="KW-0472">Membrane</keyword>
<proteinExistence type="predicted"/>
<reference evidence="2" key="1">
    <citation type="submission" date="2020-06" db="EMBL/GenBank/DDBJ databases">
        <title>Unique genomic features of the anaerobic methanotrophic archaea.</title>
        <authorList>
            <person name="Chadwick G.L."/>
            <person name="Skennerton C.T."/>
            <person name="Laso-Perez R."/>
            <person name="Leu A.O."/>
            <person name="Speth D.R."/>
            <person name="Yu H."/>
            <person name="Morgan-Lang C."/>
            <person name="Hatzenpichler R."/>
            <person name="Goudeau D."/>
            <person name="Malmstrom R."/>
            <person name="Brazelton W.J."/>
            <person name="Woyke T."/>
            <person name="Hallam S.J."/>
            <person name="Tyson G.W."/>
            <person name="Wegener G."/>
            <person name="Boetius A."/>
            <person name="Orphan V."/>
        </authorList>
    </citation>
    <scope>NUCLEOTIDE SEQUENCE</scope>
</reference>
<evidence type="ECO:0000313" key="2">
    <source>
        <dbReference type="EMBL" id="QNO46135.1"/>
    </source>
</evidence>
<sequence length="170" mass="18378">MSGVEVKSVKNLNILVLSLVLCMALVCPVASAHRVIVQGYVNEIAVKAYYGGGGMAPMAYADVEVYAIRDGQEDELYLTGETGEDGMYYFAPKIGISEYDVVVSSLGHRGNETVNLAEGAGLTEAEQEETEDEANLPRREVISGFGYLAGLIGIAMILASRKMKKQYENK</sequence>
<organism evidence="2">
    <name type="scientific">Candidatus Methanogaster sp. ANME-2c ERB4</name>
    <dbReference type="NCBI Taxonomy" id="2759911"/>
    <lineage>
        <taxon>Archaea</taxon>
        <taxon>Methanobacteriati</taxon>
        <taxon>Methanobacteriota</taxon>
        <taxon>Stenosarchaea group</taxon>
        <taxon>Methanomicrobia</taxon>
        <taxon>Methanosarcinales</taxon>
        <taxon>ANME-2 cluster</taxon>
        <taxon>Candidatus Methanogasteraceae</taxon>
        <taxon>Candidatus Methanogaster</taxon>
    </lineage>
</organism>
<dbReference type="AlphaFoldDB" id="A0A7G9YDQ1"/>
<evidence type="ECO:0008006" key="3">
    <source>
        <dbReference type="Google" id="ProtNLM"/>
    </source>
</evidence>
<name>A0A7G9YDQ1_9EURY</name>
<keyword evidence="1" id="KW-1133">Transmembrane helix</keyword>
<feature type="transmembrane region" description="Helical" evidence="1">
    <location>
        <begin position="141"/>
        <end position="160"/>
    </location>
</feature>
<keyword evidence="1" id="KW-0812">Transmembrane</keyword>
<gene>
    <name evidence="2" type="ORF">MFHEKKGA_00028</name>
</gene>
<accession>A0A7G9YDQ1</accession>
<protein>
    <recommendedName>
        <fullName evidence="3">Nickel transport protein</fullName>
    </recommendedName>
</protein>
<evidence type="ECO:0000256" key="1">
    <source>
        <dbReference type="SAM" id="Phobius"/>
    </source>
</evidence>
<dbReference type="EMBL" id="MT631169">
    <property type="protein sequence ID" value="QNO46135.1"/>
    <property type="molecule type" value="Genomic_DNA"/>
</dbReference>